<keyword evidence="1" id="KW-0472">Membrane</keyword>
<evidence type="ECO:0000313" key="3">
    <source>
        <dbReference type="EMBL" id="MEL4455982.1"/>
    </source>
</evidence>
<dbReference type="EMBL" id="JBCDNA010000002">
    <property type="protein sequence ID" value="MEL4455982.1"/>
    <property type="molecule type" value="Genomic_DNA"/>
</dbReference>
<keyword evidence="1" id="KW-0812">Transmembrane</keyword>
<keyword evidence="4" id="KW-1185">Reference proteome</keyword>
<feature type="transmembrane region" description="Helical" evidence="1">
    <location>
        <begin position="334"/>
        <end position="355"/>
    </location>
</feature>
<name>A0ABU9L342_9FLAO</name>
<gene>
    <name evidence="3" type="ORF">AABB81_08765</name>
</gene>
<feature type="domain" description="Heparan-alpha-glucosaminide N-acetyltransferase catalytic" evidence="2">
    <location>
        <begin position="9"/>
        <end position="220"/>
    </location>
</feature>
<feature type="transmembrane region" description="Helical" evidence="1">
    <location>
        <begin position="290"/>
        <end position="314"/>
    </location>
</feature>
<dbReference type="Proteomes" id="UP001474120">
    <property type="component" value="Unassembled WGS sequence"/>
</dbReference>
<accession>A0ABU9L342</accession>
<feature type="transmembrane region" description="Helical" evidence="1">
    <location>
        <begin position="259"/>
        <end position="278"/>
    </location>
</feature>
<evidence type="ECO:0000313" key="4">
    <source>
        <dbReference type="Proteomes" id="UP001474120"/>
    </source>
</evidence>
<feature type="transmembrane region" description="Helical" evidence="1">
    <location>
        <begin position="229"/>
        <end position="247"/>
    </location>
</feature>
<dbReference type="PANTHER" id="PTHR31061">
    <property type="entry name" value="LD22376P"/>
    <property type="match status" value="1"/>
</dbReference>
<dbReference type="InterPro" id="IPR012429">
    <property type="entry name" value="HGSNAT_cat"/>
</dbReference>
<feature type="transmembrane region" description="Helical" evidence="1">
    <location>
        <begin position="53"/>
        <end position="75"/>
    </location>
</feature>
<dbReference type="RefSeq" id="WP_342159991.1">
    <property type="nucleotide sequence ID" value="NZ_JBCDNA010000002.1"/>
</dbReference>
<feature type="transmembrane region" description="Helical" evidence="1">
    <location>
        <begin position="117"/>
        <end position="137"/>
    </location>
</feature>
<feature type="transmembrane region" description="Helical" evidence="1">
    <location>
        <begin position="87"/>
        <end position="105"/>
    </location>
</feature>
<evidence type="ECO:0000256" key="1">
    <source>
        <dbReference type="SAM" id="Phobius"/>
    </source>
</evidence>
<organism evidence="3 4">
    <name type="scientific">Lutimonas vermicola</name>
    <dbReference type="NCBI Taxonomy" id="414288"/>
    <lineage>
        <taxon>Bacteria</taxon>
        <taxon>Pseudomonadati</taxon>
        <taxon>Bacteroidota</taxon>
        <taxon>Flavobacteriia</taxon>
        <taxon>Flavobacteriales</taxon>
        <taxon>Flavobacteriaceae</taxon>
        <taxon>Lutimonas</taxon>
    </lineage>
</organism>
<reference evidence="3 4" key="1">
    <citation type="submission" date="2024-04" db="EMBL/GenBank/DDBJ databases">
        <title>whole genome sequencing of Lutimonas vermicola strain IMCC1616.</title>
        <authorList>
            <person name="Bae S.S."/>
        </authorList>
    </citation>
    <scope>NUCLEOTIDE SEQUENCE [LARGE SCALE GENOMIC DNA]</scope>
    <source>
        <strain evidence="3 4">IMCC1616</strain>
    </source>
</reference>
<protein>
    <submittedName>
        <fullName evidence="3">Heparan-alpha-glucosaminide N-acetyltransferase domain-containing protein</fullName>
    </submittedName>
</protein>
<evidence type="ECO:0000259" key="2">
    <source>
        <dbReference type="Pfam" id="PF07786"/>
    </source>
</evidence>
<comment type="caution">
    <text evidence="3">The sequence shown here is derived from an EMBL/GenBank/DDBJ whole genome shotgun (WGS) entry which is preliminary data.</text>
</comment>
<sequence>MEKFDSSKRLISLDMLRGLTIALMIVVNDPGSWEHLYWPLAHASWHGVTITDFVYPFFIFIVGVSIVLSSSKQLAAGANKREMIKKIWIRSLKIFGLGILLNLFPYFNFMELRIPGVLQRIALVYLVCAHIGLVTNWKGQVKIAAALLIGYWLAMMLIPVPGIGAGVLEPGQNLAAWIDSMVIPLRMYRGTWDPEGLLSTIPAIATGITGMLAGQLLRQDMSIEKKLNYMFFIGFLCVIVGYAWDLVFPFNKNLWSSSFVMFTSGWAFMSFAACILVVDIHGYQKVARFGVIYGSNAITIYVLAGMLPVLLSNVLGLQGLFFNGLVDIGMAPKLASALWAVVYMFICFIPAYILYKKKIFIKV</sequence>
<feature type="transmembrane region" description="Helical" evidence="1">
    <location>
        <begin position="144"/>
        <end position="168"/>
    </location>
</feature>
<feature type="transmembrane region" description="Helical" evidence="1">
    <location>
        <begin position="196"/>
        <end position="217"/>
    </location>
</feature>
<dbReference type="Pfam" id="PF07786">
    <property type="entry name" value="HGSNAT_cat"/>
    <property type="match status" value="1"/>
</dbReference>
<proteinExistence type="predicted"/>
<dbReference type="PANTHER" id="PTHR31061:SF24">
    <property type="entry name" value="LD22376P"/>
    <property type="match status" value="1"/>
</dbReference>
<keyword evidence="1" id="KW-1133">Transmembrane helix</keyword>